<name>A0A544YRV5_9ACTN</name>
<dbReference type="GO" id="GO:0016810">
    <property type="term" value="F:hydrolase activity, acting on carbon-nitrogen (but not peptide) bonds"/>
    <property type="evidence" value="ECO:0007669"/>
    <property type="project" value="InterPro"/>
</dbReference>
<organism evidence="3 4">
    <name type="scientific">Microbispora hainanensis</name>
    <dbReference type="NCBI Taxonomy" id="568844"/>
    <lineage>
        <taxon>Bacteria</taxon>
        <taxon>Bacillati</taxon>
        <taxon>Actinomycetota</taxon>
        <taxon>Actinomycetes</taxon>
        <taxon>Streptosporangiales</taxon>
        <taxon>Streptosporangiaceae</taxon>
        <taxon>Microbispora</taxon>
    </lineage>
</organism>
<evidence type="ECO:0000256" key="1">
    <source>
        <dbReference type="ARBA" id="ARBA00022801"/>
    </source>
</evidence>
<dbReference type="PANTHER" id="PTHR43794:SF11">
    <property type="entry name" value="AMIDOHYDROLASE-RELATED DOMAIN-CONTAINING PROTEIN"/>
    <property type="match status" value="1"/>
</dbReference>
<proteinExistence type="predicted"/>
<dbReference type="InterPro" id="IPR006680">
    <property type="entry name" value="Amidohydro-rel"/>
</dbReference>
<dbReference type="InterPro" id="IPR032466">
    <property type="entry name" value="Metal_Hydrolase"/>
</dbReference>
<dbReference type="PANTHER" id="PTHR43794">
    <property type="entry name" value="AMINOHYDROLASE SSNA-RELATED"/>
    <property type="match status" value="1"/>
</dbReference>
<dbReference type="Proteomes" id="UP000316541">
    <property type="component" value="Unassembled WGS sequence"/>
</dbReference>
<dbReference type="SUPFAM" id="SSF51338">
    <property type="entry name" value="Composite domain of metallo-dependent hydrolases"/>
    <property type="match status" value="1"/>
</dbReference>
<dbReference type="EMBL" id="VIRM01000023">
    <property type="protein sequence ID" value="TQS19530.1"/>
    <property type="molecule type" value="Genomic_DNA"/>
</dbReference>
<keyword evidence="1 3" id="KW-0378">Hydrolase</keyword>
<evidence type="ECO:0000259" key="2">
    <source>
        <dbReference type="Pfam" id="PF01979"/>
    </source>
</evidence>
<gene>
    <name evidence="3" type="ORF">FLX08_19815</name>
</gene>
<dbReference type="Gene3D" id="2.30.40.10">
    <property type="entry name" value="Urease, subunit C, domain 1"/>
    <property type="match status" value="1"/>
</dbReference>
<protein>
    <submittedName>
        <fullName evidence="3">Amidohydrolase family protein</fullName>
    </submittedName>
</protein>
<dbReference type="SUPFAM" id="SSF51556">
    <property type="entry name" value="Metallo-dependent hydrolases"/>
    <property type="match status" value="1"/>
</dbReference>
<dbReference type="Gene3D" id="3.20.20.140">
    <property type="entry name" value="Metal-dependent hydrolases"/>
    <property type="match status" value="1"/>
</dbReference>
<comment type="caution">
    <text evidence="3">The sequence shown here is derived from an EMBL/GenBank/DDBJ whole genome shotgun (WGS) entry which is preliminary data.</text>
</comment>
<sequence>MRWDKEASPRTTKEPRMPLSNDLIVTGGHVIGMDPAVPDGPADVVVRDGVIVSVGPAAEASPEAEVVDASGCVVMPGLVDTHRHTWQSSLRHIGLDWSLMDYLGAAFLQLGPNFRPEDVYAGTLLGALGALEAGITTLVDWSHIQNTPEHSDAAVAALRDSGIRGVLAYGWPQIDPLTWVGDHSDAELPADVRRVRDVLRDDTARVTMALAARGPEMSAPSAARRDLLLARELGLRATMHIGSADKAGSVGWLHDEGLLDETITLVHASATGDDELKAAADAGATASVSPFIEMTLPGLGTPATGRLLRAGLVTGLSTDTEVATSGDMFTQMRAALAHHRFTQDPAPLTAAGLLRMVTADGAAVAGLSAVTGSLTPGKRADLIVVDAGTPAMAPMLDPRAAVVLAGHPGLVRTVVCDGVVVKRDGVLTGPVGRAMEAAAASVAHLCEAVPGVLGA</sequence>
<evidence type="ECO:0000313" key="4">
    <source>
        <dbReference type="Proteomes" id="UP000316541"/>
    </source>
</evidence>
<reference evidence="3 4" key="1">
    <citation type="submission" date="2019-07" db="EMBL/GenBank/DDBJ databases">
        <title>Microbispora hainanensis DSM 45428.</title>
        <authorList>
            <person name="Thawai C."/>
        </authorList>
    </citation>
    <scope>NUCLEOTIDE SEQUENCE [LARGE SCALE GENOMIC DNA]</scope>
    <source>
        <strain evidence="3 4">DSM 45428</strain>
    </source>
</reference>
<accession>A0A544YRV5</accession>
<evidence type="ECO:0000313" key="3">
    <source>
        <dbReference type="EMBL" id="TQS19530.1"/>
    </source>
</evidence>
<dbReference type="InterPro" id="IPR050287">
    <property type="entry name" value="MTA/SAH_deaminase"/>
</dbReference>
<feature type="domain" description="Amidohydrolase-related" evidence="2">
    <location>
        <begin position="73"/>
        <end position="421"/>
    </location>
</feature>
<dbReference type="NCBIfam" id="NF006056">
    <property type="entry name" value="PRK08204.1"/>
    <property type="match status" value="1"/>
</dbReference>
<dbReference type="AlphaFoldDB" id="A0A544YRV5"/>
<dbReference type="Pfam" id="PF01979">
    <property type="entry name" value="Amidohydro_1"/>
    <property type="match status" value="1"/>
</dbReference>
<dbReference type="InterPro" id="IPR011059">
    <property type="entry name" value="Metal-dep_hydrolase_composite"/>
</dbReference>